<dbReference type="Proteomes" id="UP000295247">
    <property type="component" value="Unassembled WGS sequence"/>
</dbReference>
<accession>A0A4R4ADM2</accession>
<evidence type="ECO:0000313" key="2">
    <source>
        <dbReference type="Proteomes" id="UP000295247"/>
    </source>
</evidence>
<gene>
    <name evidence="1" type="ORF">EDC29_103397</name>
</gene>
<evidence type="ECO:0000313" key="1">
    <source>
        <dbReference type="EMBL" id="TCW37198.1"/>
    </source>
</evidence>
<reference evidence="1 2" key="1">
    <citation type="submission" date="2019-03" db="EMBL/GenBank/DDBJ databases">
        <title>Genomic Encyclopedia of Type Strains, Phase IV (KMG-IV): sequencing the most valuable type-strain genomes for metagenomic binning, comparative biology and taxonomic classification.</title>
        <authorList>
            <person name="Goeker M."/>
        </authorList>
    </citation>
    <scope>NUCLEOTIDE SEQUENCE [LARGE SCALE GENOMIC DNA]</scope>
    <source>
        <strain evidence="1 2">DSM 203</strain>
    </source>
</reference>
<dbReference type="AlphaFoldDB" id="A0A4R4ADM2"/>
<proteinExistence type="predicted"/>
<dbReference type="EMBL" id="SMDC01000003">
    <property type="protein sequence ID" value="TCW37198.1"/>
    <property type="molecule type" value="Genomic_DNA"/>
</dbReference>
<organism evidence="1 2">
    <name type="scientific">Marichromatium gracile</name>
    <name type="common">Chromatium gracile</name>
    <dbReference type="NCBI Taxonomy" id="1048"/>
    <lineage>
        <taxon>Bacteria</taxon>
        <taxon>Pseudomonadati</taxon>
        <taxon>Pseudomonadota</taxon>
        <taxon>Gammaproteobacteria</taxon>
        <taxon>Chromatiales</taxon>
        <taxon>Chromatiaceae</taxon>
        <taxon>Marichromatium</taxon>
    </lineage>
</organism>
<name>A0A4R4ADM2_MARGR</name>
<comment type="caution">
    <text evidence="1">The sequence shown here is derived from an EMBL/GenBank/DDBJ whole genome shotgun (WGS) entry which is preliminary data.</text>
</comment>
<protein>
    <submittedName>
        <fullName evidence="1">Uncharacterized protein</fullName>
    </submittedName>
</protein>
<dbReference type="RefSeq" id="WP_123140118.1">
    <property type="nucleotide sequence ID" value="NZ_NRRH01000047.1"/>
</dbReference>
<sequence length="138" mass="14725">MSDPHLILYHQHPVSARTRFLRLGHGGICAPGPLPPGSRIIESGTTPQVVVHPGALLRALERELALAQGALAITLRFPVQLAVDETTAPVFLARFVDHDPPIAEVGAQGARFIALTQASALPPVELDLLRHAYEALLG</sequence>